<proteinExistence type="predicted"/>
<accession>A0A2R5GBX6</accession>
<dbReference type="InParanoid" id="A0A2R5GBX6"/>
<sequence length="117" mass="13344">MLLRGHRMNIEQPVRRAEPAKKEIKKDGRKNSAPEARQQDAEIEIARAASFNFGDLKQVLEIQAAADRERKLENKAMKTVVVAGNQVMPNGDKVRSVKKPKRVSRFTRARYFTATRV</sequence>
<feature type="compositionally biased region" description="Basic and acidic residues" evidence="1">
    <location>
        <begin position="13"/>
        <end position="39"/>
    </location>
</feature>
<comment type="caution">
    <text evidence="2">The sequence shown here is derived from an EMBL/GenBank/DDBJ whole genome shotgun (WGS) entry which is preliminary data.</text>
</comment>
<evidence type="ECO:0000313" key="3">
    <source>
        <dbReference type="Proteomes" id="UP000241890"/>
    </source>
</evidence>
<name>A0A2R5GBX6_9STRA</name>
<organism evidence="2 3">
    <name type="scientific">Hondaea fermentalgiana</name>
    <dbReference type="NCBI Taxonomy" id="2315210"/>
    <lineage>
        <taxon>Eukaryota</taxon>
        <taxon>Sar</taxon>
        <taxon>Stramenopiles</taxon>
        <taxon>Bigyra</taxon>
        <taxon>Labyrinthulomycetes</taxon>
        <taxon>Thraustochytrida</taxon>
        <taxon>Thraustochytriidae</taxon>
        <taxon>Hondaea</taxon>
    </lineage>
</organism>
<dbReference type="EMBL" id="BEYU01000042">
    <property type="protein sequence ID" value="GBG28487.1"/>
    <property type="molecule type" value="Genomic_DNA"/>
</dbReference>
<keyword evidence="3" id="KW-1185">Reference proteome</keyword>
<feature type="region of interest" description="Disordered" evidence="1">
    <location>
        <begin position="1"/>
        <end position="39"/>
    </location>
</feature>
<gene>
    <name evidence="2" type="ORF">FCC1311_047102</name>
</gene>
<dbReference type="Proteomes" id="UP000241890">
    <property type="component" value="Unassembled WGS sequence"/>
</dbReference>
<protein>
    <submittedName>
        <fullName evidence="2">Uncharacterized protein</fullName>
    </submittedName>
</protein>
<evidence type="ECO:0000256" key="1">
    <source>
        <dbReference type="SAM" id="MobiDB-lite"/>
    </source>
</evidence>
<dbReference type="AlphaFoldDB" id="A0A2R5GBX6"/>
<reference evidence="2 3" key="1">
    <citation type="submission" date="2017-12" db="EMBL/GenBank/DDBJ databases">
        <title>Sequencing, de novo assembly and annotation of complete genome of a new Thraustochytrid species, strain FCC1311.</title>
        <authorList>
            <person name="Sedici K."/>
            <person name="Godart F."/>
            <person name="Aiese Cigliano R."/>
            <person name="Sanseverino W."/>
            <person name="Barakat M."/>
            <person name="Ortet P."/>
            <person name="Marechal E."/>
            <person name="Cagnac O."/>
            <person name="Amato A."/>
        </authorList>
    </citation>
    <scope>NUCLEOTIDE SEQUENCE [LARGE SCALE GENOMIC DNA]</scope>
</reference>
<evidence type="ECO:0000313" key="2">
    <source>
        <dbReference type="EMBL" id="GBG28487.1"/>
    </source>
</evidence>